<dbReference type="EMBL" id="LHZX01000011">
    <property type="protein sequence ID" value="KXV75400.1"/>
    <property type="molecule type" value="Genomic_DNA"/>
</dbReference>
<organism evidence="1 2">
    <name type="scientific">Acetobacter malorum</name>
    <dbReference type="NCBI Taxonomy" id="178901"/>
    <lineage>
        <taxon>Bacteria</taxon>
        <taxon>Pseudomonadati</taxon>
        <taxon>Pseudomonadota</taxon>
        <taxon>Alphaproteobacteria</taxon>
        <taxon>Acetobacterales</taxon>
        <taxon>Acetobacteraceae</taxon>
        <taxon>Acetobacter</taxon>
    </lineage>
</organism>
<proteinExistence type="predicted"/>
<evidence type="ECO:0000313" key="2">
    <source>
        <dbReference type="Proteomes" id="UP000075377"/>
    </source>
</evidence>
<reference evidence="1 2" key="1">
    <citation type="submission" date="2015-06" db="EMBL/GenBank/DDBJ databases">
        <title>Improved classification and identification of acetic acid bacteria using matrix-assisted laser desorption/ionization time-of-flight mass spectrometry; Gluconobacter nephelii and Gluconobacter uchimurae are later heterotypic synonyms of Gluconobacter japonicus and Gluconobacter oxydans, respectively.</title>
        <authorList>
            <person name="Li L."/>
            <person name="Cleenwerck I."/>
            <person name="De Vuyst L."/>
            <person name="Vandamme P."/>
        </authorList>
    </citation>
    <scope>NUCLEOTIDE SEQUENCE [LARGE SCALE GENOMIC DNA]</scope>
    <source>
        <strain evidence="1 2">LMG 1699</strain>
    </source>
</reference>
<dbReference type="AlphaFoldDB" id="A0A149V588"/>
<protein>
    <submittedName>
        <fullName evidence="1">Uncharacterized protein</fullName>
    </submittedName>
</protein>
<evidence type="ECO:0000313" key="1">
    <source>
        <dbReference type="EMBL" id="KXV75400.1"/>
    </source>
</evidence>
<sequence length="128" mass="14860">MSHYIRLDDLDARIDPSLASPYIAKRSNKPEKAIEQFEVINNQLNLAKIRKRASEDRYPNDQIYLNLMPIFVSAVCKVFKAMKAADIGFKGFKGFDAATYLRPFTTEISVDCSRLDFERLWFRRGFLT</sequence>
<dbReference type="Proteomes" id="UP000075377">
    <property type="component" value="Unassembled WGS sequence"/>
</dbReference>
<accession>A0A149V588</accession>
<gene>
    <name evidence="1" type="ORF">AD951_00055</name>
</gene>
<comment type="caution">
    <text evidence="1">The sequence shown here is derived from an EMBL/GenBank/DDBJ whole genome shotgun (WGS) entry which is preliminary data.</text>
</comment>
<feature type="non-terminal residue" evidence="1">
    <location>
        <position position="128"/>
    </location>
</feature>
<name>A0A149V588_9PROT</name>